<dbReference type="InterPro" id="IPR010315">
    <property type="entry name" value="DUF915_hydro-like"/>
</dbReference>
<sequence length="283" mass="31412">MIKEGFNLSKIKNLFLCLLAGSIALILTGQPVKASQQYVHSPTPTLFFHGYNSGAHAEQYMINGIKKAGVSKTVITAEVAANGKVTLQGRIPDGATNPLVMVNFVNSRNTDYPLQGQWVKNVIVKLQEQYHFKKINIEAHSMGNMAVMYYLLANAQNKKLPQVQKQVAMAGTFDGAIGWNEPENLTVDKKTGKPSAENDAFKKLLPLRQTYPRQVKVLNIYGDIGGGNDSQVSNRSCQTLRYLINGRAKSYREVKVTGKNASHELLHHNPAVNKLLIQFFWAK</sequence>
<dbReference type="Gene3D" id="3.40.50.1820">
    <property type="entry name" value="alpha/beta hydrolase"/>
    <property type="match status" value="1"/>
</dbReference>
<dbReference type="PATRIC" id="fig|1423779.3.peg.46"/>
<dbReference type="RefSeq" id="WP_056983661.1">
    <property type="nucleotide sequence ID" value="NZ_AZGE01000001.1"/>
</dbReference>
<dbReference type="SUPFAM" id="SSF53474">
    <property type="entry name" value="alpha/beta-Hydrolases"/>
    <property type="match status" value="1"/>
</dbReference>
<evidence type="ECO:0008006" key="3">
    <source>
        <dbReference type="Google" id="ProtNLM"/>
    </source>
</evidence>
<evidence type="ECO:0000313" key="2">
    <source>
        <dbReference type="Proteomes" id="UP000050973"/>
    </source>
</evidence>
<dbReference type="AlphaFoldDB" id="A0A0R1WME4"/>
<evidence type="ECO:0000313" key="1">
    <source>
        <dbReference type="EMBL" id="KRM16889.1"/>
    </source>
</evidence>
<dbReference type="EMBL" id="AZGE01000001">
    <property type="protein sequence ID" value="KRM16889.1"/>
    <property type="molecule type" value="Genomic_DNA"/>
</dbReference>
<dbReference type="Proteomes" id="UP000050973">
    <property type="component" value="Unassembled WGS sequence"/>
</dbReference>
<dbReference type="Pfam" id="PF06028">
    <property type="entry name" value="DUF915"/>
    <property type="match status" value="1"/>
</dbReference>
<name>A0A0R1WME4_9LACO</name>
<dbReference type="InterPro" id="IPR029058">
    <property type="entry name" value="AB_hydrolase_fold"/>
</dbReference>
<gene>
    <name evidence="1" type="ORF">FC49_GL000045</name>
</gene>
<protein>
    <recommendedName>
        <fullName evidence="3">Alpha/beta hydrolase</fullName>
    </recommendedName>
</protein>
<reference evidence="1 2" key="1">
    <citation type="journal article" date="2015" name="Genome Announc.">
        <title>Expanding the biotechnology potential of lactobacilli through comparative genomics of 213 strains and associated genera.</title>
        <authorList>
            <person name="Sun Z."/>
            <person name="Harris H.M."/>
            <person name="McCann A."/>
            <person name="Guo C."/>
            <person name="Argimon S."/>
            <person name="Zhang W."/>
            <person name="Yang X."/>
            <person name="Jeffery I.B."/>
            <person name="Cooney J.C."/>
            <person name="Kagawa T.F."/>
            <person name="Liu W."/>
            <person name="Song Y."/>
            <person name="Salvetti E."/>
            <person name="Wrobel A."/>
            <person name="Rasinkangas P."/>
            <person name="Parkhill J."/>
            <person name="Rea M.C."/>
            <person name="O'Sullivan O."/>
            <person name="Ritari J."/>
            <person name="Douillard F.P."/>
            <person name="Paul Ross R."/>
            <person name="Yang R."/>
            <person name="Briner A.E."/>
            <person name="Felis G.E."/>
            <person name="de Vos W.M."/>
            <person name="Barrangou R."/>
            <person name="Klaenhammer T.R."/>
            <person name="Caufield P.W."/>
            <person name="Cui Y."/>
            <person name="Zhang H."/>
            <person name="O'Toole P.W."/>
        </authorList>
    </citation>
    <scope>NUCLEOTIDE SEQUENCE [LARGE SCALE GENOMIC DNA]</scope>
    <source>
        <strain evidence="1 2">DSM 4864</strain>
    </source>
</reference>
<accession>A0A0R1WME4</accession>
<proteinExistence type="predicted"/>
<organism evidence="1 2">
    <name type="scientific">Limosilactobacillus oris DSM 4864</name>
    <dbReference type="NCBI Taxonomy" id="1423779"/>
    <lineage>
        <taxon>Bacteria</taxon>
        <taxon>Bacillati</taxon>
        <taxon>Bacillota</taxon>
        <taxon>Bacilli</taxon>
        <taxon>Lactobacillales</taxon>
        <taxon>Lactobacillaceae</taxon>
        <taxon>Limosilactobacillus</taxon>
    </lineage>
</organism>
<comment type="caution">
    <text evidence="1">The sequence shown here is derived from an EMBL/GenBank/DDBJ whole genome shotgun (WGS) entry which is preliminary data.</text>
</comment>